<dbReference type="EMBL" id="JACHNY010000013">
    <property type="protein sequence ID" value="MBB4619682.1"/>
    <property type="molecule type" value="Genomic_DNA"/>
</dbReference>
<keyword evidence="1" id="KW-0472">Membrane</keyword>
<evidence type="ECO:0000313" key="4">
    <source>
        <dbReference type="Proteomes" id="UP000574769"/>
    </source>
</evidence>
<accession>A0A7W7EZG5</accession>
<protein>
    <recommendedName>
        <fullName evidence="2">HTH luxR-type domain-containing protein</fullName>
    </recommendedName>
</protein>
<feature type="transmembrane region" description="Helical" evidence="1">
    <location>
        <begin position="134"/>
        <end position="155"/>
    </location>
</feature>
<evidence type="ECO:0000256" key="1">
    <source>
        <dbReference type="SAM" id="Phobius"/>
    </source>
</evidence>
<reference evidence="3 4" key="1">
    <citation type="submission" date="2020-08" db="EMBL/GenBank/DDBJ databases">
        <title>Genomic Encyclopedia of Type Strains, Phase IV (KMG-IV): sequencing the most valuable type-strain genomes for metagenomic binning, comparative biology and taxonomic classification.</title>
        <authorList>
            <person name="Goeker M."/>
        </authorList>
    </citation>
    <scope>NUCLEOTIDE SEQUENCE [LARGE SCALE GENOMIC DNA]</scope>
    <source>
        <strain evidence="3 4">DSM 15867</strain>
    </source>
</reference>
<gene>
    <name evidence="3" type="ORF">GGQ96_003841</name>
</gene>
<feature type="domain" description="HTH luxR-type" evidence="2">
    <location>
        <begin position="1"/>
        <end position="48"/>
    </location>
</feature>
<comment type="caution">
    <text evidence="3">The sequence shown here is derived from an EMBL/GenBank/DDBJ whole genome shotgun (WGS) entry which is preliminary data.</text>
</comment>
<dbReference type="GO" id="GO:0006355">
    <property type="term" value="P:regulation of DNA-templated transcription"/>
    <property type="evidence" value="ECO:0007669"/>
    <property type="project" value="InterPro"/>
</dbReference>
<dbReference type="Proteomes" id="UP000574769">
    <property type="component" value="Unassembled WGS sequence"/>
</dbReference>
<dbReference type="GO" id="GO:0003677">
    <property type="term" value="F:DNA binding"/>
    <property type="evidence" value="ECO:0007669"/>
    <property type="project" value="InterPro"/>
</dbReference>
<keyword evidence="1" id="KW-0812">Transmembrane</keyword>
<organism evidence="3 4">
    <name type="scientific">Sphingomonas abaci</name>
    <dbReference type="NCBI Taxonomy" id="237611"/>
    <lineage>
        <taxon>Bacteria</taxon>
        <taxon>Pseudomonadati</taxon>
        <taxon>Pseudomonadota</taxon>
        <taxon>Alphaproteobacteria</taxon>
        <taxon>Sphingomonadales</taxon>
        <taxon>Sphingomonadaceae</taxon>
        <taxon>Sphingomonas</taxon>
    </lineage>
</organism>
<keyword evidence="4" id="KW-1185">Reference proteome</keyword>
<dbReference type="Gene3D" id="1.10.10.10">
    <property type="entry name" value="Winged helix-like DNA-binding domain superfamily/Winged helix DNA-binding domain"/>
    <property type="match status" value="1"/>
</dbReference>
<dbReference type="PROSITE" id="PS50043">
    <property type="entry name" value="HTH_LUXR_2"/>
    <property type="match status" value="1"/>
</dbReference>
<dbReference type="InterPro" id="IPR000792">
    <property type="entry name" value="Tscrpt_reg_LuxR_C"/>
</dbReference>
<sequence>MRQLKSSKQIAGELGIAPGTVDGYLTEAAEIIGVRGRAAAANALAEHEAALRLGDGPAAPPSNPVPNPPPGIPGVESAGVVEAAVFPAFPVSPDRVDPVAAAPSRTGSAAASGFRLPLRRKGELGNDLSMGQRLLWIPALALASVVGFGTLVTALETLTGLLGRVWQLPT</sequence>
<evidence type="ECO:0000259" key="2">
    <source>
        <dbReference type="PROSITE" id="PS50043"/>
    </source>
</evidence>
<dbReference type="InterPro" id="IPR016032">
    <property type="entry name" value="Sig_transdc_resp-reg_C-effctor"/>
</dbReference>
<dbReference type="SUPFAM" id="SSF46894">
    <property type="entry name" value="C-terminal effector domain of the bipartite response regulators"/>
    <property type="match status" value="1"/>
</dbReference>
<name>A0A7W7EZG5_9SPHN</name>
<evidence type="ECO:0000313" key="3">
    <source>
        <dbReference type="EMBL" id="MBB4619682.1"/>
    </source>
</evidence>
<keyword evidence="1" id="KW-1133">Transmembrane helix</keyword>
<proteinExistence type="predicted"/>
<dbReference type="AlphaFoldDB" id="A0A7W7EZG5"/>
<dbReference type="InterPro" id="IPR036388">
    <property type="entry name" value="WH-like_DNA-bd_sf"/>
</dbReference>